<dbReference type="RefSeq" id="WP_280615673.1">
    <property type="nucleotide sequence ID" value="NZ_JAROYP010000001.1"/>
</dbReference>
<organism evidence="2 3">
    <name type="scientific">Heyndrickxia oleronia</name>
    <dbReference type="NCBI Taxonomy" id="38875"/>
    <lineage>
        <taxon>Bacteria</taxon>
        <taxon>Bacillati</taxon>
        <taxon>Bacillota</taxon>
        <taxon>Bacilli</taxon>
        <taxon>Bacillales</taxon>
        <taxon>Bacillaceae</taxon>
        <taxon>Heyndrickxia</taxon>
    </lineage>
</organism>
<dbReference type="Proteomes" id="UP001159179">
    <property type="component" value="Unassembled WGS sequence"/>
</dbReference>
<name>A0AAW6SM67_9BACI</name>
<accession>A0AAW6SM67</accession>
<reference evidence="2" key="1">
    <citation type="submission" date="2023-03" db="EMBL/GenBank/DDBJ databases">
        <title>Bacterial isolates from washroom surfaces on a university campus.</title>
        <authorList>
            <person name="Holman D.B."/>
            <person name="Gzyl K.E."/>
            <person name="Taheri A.E."/>
        </authorList>
    </citation>
    <scope>NUCLEOTIDE SEQUENCE</scope>
    <source>
        <strain evidence="2">RD03</strain>
    </source>
</reference>
<proteinExistence type="predicted"/>
<sequence length="132" mass="14988">MALKKLNAEHYIAIKWLAQPKFGGKTLGEIAQICEVTERTLYNWRQDPLFERELKREMVRFQQGKLPEVISNIYTVAAESENAAMAKLVLQLNEMLTEKHDVTTGDKKDGIDYEALDEEIASFGKVIGNDGE</sequence>
<dbReference type="Gene3D" id="1.10.10.60">
    <property type="entry name" value="Homeodomain-like"/>
    <property type="match status" value="1"/>
</dbReference>
<protein>
    <submittedName>
        <fullName evidence="2">PhBC6A51 family helix-turn-helix protein</fullName>
    </submittedName>
</protein>
<dbReference type="InterPro" id="IPR024978">
    <property type="entry name" value="Homeodomain_phBC6A51-type"/>
</dbReference>
<feature type="domain" description="Homeodomain phBC6A51-type" evidence="1">
    <location>
        <begin position="3"/>
        <end position="112"/>
    </location>
</feature>
<comment type="caution">
    <text evidence="2">The sequence shown here is derived from an EMBL/GenBank/DDBJ whole genome shotgun (WGS) entry which is preliminary data.</text>
</comment>
<dbReference type="AlphaFoldDB" id="A0AAW6SM67"/>
<evidence type="ECO:0000313" key="2">
    <source>
        <dbReference type="EMBL" id="MDH5159834.1"/>
    </source>
</evidence>
<evidence type="ECO:0000313" key="3">
    <source>
        <dbReference type="Proteomes" id="UP001159179"/>
    </source>
</evidence>
<dbReference type="Pfam" id="PF13022">
    <property type="entry name" value="HTH_Tnp_1_2"/>
    <property type="match status" value="1"/>
</dbReference>
<gene>
    <name evidence="2" type="ORF">P5X88_02735</name>
</gene>
<dbReference type="EMBL" id="JAROYP010000001">
    <property type="protein sequence ID" value="MDH5159834.1"/>
    <property type="molecule type" value="Genomic_DNA"/>
</dbReference>
<evidence type="ECO:0000259" key="1">
    <source>
        <dbReference type="Pfam" id="PF13022"/>
    </source>
</evidence>